<evidence type="ECO:0000256" key="1">
    <source>
        <dbReference type="ARBA" id="ARBA00001070"/>
    </source>
</evidence>
<accession>A0AA37V6R1</accession>
<dbReference type="AlphaFoldDB" id="A0AA37V6R1"/>
<keyword evidence="6" id="KW-0720">Serine protease</keyword>
<keyword evidence="5" id="KW-0378">Hydrolase</keyword>
<evidence type="ECO:0000256" key="3">
    <source>
        <dbReference type="ARBA" id="ARBA00011897"/>
    </source>
</evidence>
<dbReference type="SUPFAM" id="SSF53474">
    <property type="entry name" value="alpha/beta-Hydrolases"/>
    <property type="match status" value="1"/>
</dbReference>
<dbReference type="GO" id="GO:0005829">
    <property type="term" value="C:cytosol"/>
    <property type="evidence" value="ECO:0007669"/>
    <property type="project" value="TreeGrafter"/>
</dbReference>
<evidence type="ECO:0000256" key="5">
    <source>
        <dbReference type="ARBA" id="ARBA00022801"/>
    </source>
</evidence>
<dbReference type="PRINTS" id="PR00862">
    <property type="entry name" value="PROLIGOPTASE"/>
</dbReference>
<dbReference type="FunFam" id="2.130.10.120:FF:000001">
    <property type="entry name" value="Prolyl endopeptidase"/>
    <property type="match status" value="1"/>
</dbReference>
<name>A0AA37V6R1_9BACT</name>
<dbReference type="Gene3D" id="3.40.50.1820">
    <property type="entry name" value="alpha/beta hydrolase"/>
    <property type="match status" value="1"/>
</dbReference>
<protein>
    <recommendedName>
        <fullName evidence="3">prolyl oligopeptidase</fullName>
        <ecNumber evidence="3">3.4.21.26</ecNumber>
    </recommendedName>
</protein>
<keyword evidence="11" id="KW-1185">Reference proteome</keyword>
<evidence type="ECO:0000256" key="7">
    <source>
        <dbReference type="SAM" id="SignalP"/>
    </source>
</evidence>
<gene>
    <name evidence="10" type="ORF">rosag_21740</name>
</gene>
<dbReference type="RefSeq" id="WP_284350117.1">
    <property type="nucleotide sequence ID" value="NZ_BRXS01000003.1"/>
</dbReference>
<evidence type="ECO:0000259" key="9">
    <source>
        <dbReference type="Pfam" id="PF02897"/>
    </source>
</evidence>
<dbReference type="Pfam" id="PF00326">
    <property type="entry name" value="Peptidase_S9"/>
    <property type="match status" value="1"/>
</dbReference>
<comment type="catalytic activity">
    <reaction evidence="1">
        <text>Hydrolysis of Pro-|-Xaa &gt;&gt; Ala-|-Xaa in oligopeptides.</text>
        <dbReference type="EC" id="3.4.21.26"/>
    </reaction>
</comment>
<evidence type="ECO:0000259" key="8">
    <source>
        <dbReference type="Pfam" id="PF00326"/>
    </source>
</evidence>
<dbReference type="PANTHER" id="PTHR42881:SF2">
    <property type="entry name" value="PROLYL ENDOPEPTIDASE"/>
    <property type="match status" value="1"/>
</dbReference>
<sequence>MAHLPRALAAVASLAALALTADALSAQTPAAPAANAPASPSTRVQYPRTKAVDHVDDYHGTRIADPYRWLEDLDGADTKSWIEAQNGLTFGYLNGLPGRDLIKQRLTEMWNYPRVSLPYRQGGRLWFTKNTGLQRQSPYYTATGAAKGAAERATLILDPNEISKDGSTSLSLFSPDPTGTYVAYGLSAGGADWRTVKVKRVADGKDLDDTVDWLRYSGVSWTEDGKGFYYTRYPEPPKAAGKTLSNASRDPKVYYHALGTPQSKDVEIFSFAKEPTWGVGAGVSEDGRWLFAYVNRGTDPENHLYVADLKNPKAPDVKAALKPIDTTLEASFTPIGVVGTTAYVHTNLGAPKYRLVAIDLTKPARASWKTIIPETEHTLEGVSLVGGKLFAQYLADVKSQVSIHDLSGKKTGDLPLPGIGTLAGLSGREDEPELFFGFTSYLVPGSVYRYDVSTGAVEQFFKPNVPFDASRYETKQVFFPSKDGTRIPMFVTHRKGIALDGTNPTMLYAYGGFNVNQVPAFSASVATWLELGGVYAVPNLRGGGEYGEAWHQAGKLDKKQNVFDDFIGAAEYLIREKYTSPQKLAIRGGSNGGLLVGAVMTQRPDLYGVALPAVGVMDMLRYHKFSAGVFWVPEYGSADDPKQFETLKQYSPLHNLKPGACYPATLTTTADHDDRVVPSHSFKWASALQAAQGCDNPVLIRIEAQGSHGYRPLDKAIAEQADIWAFAAKNLGLDVKFERKNAM</sequence>
<dbReference type="GO" id="GO:0070012">
    <property type="term" value="F:oligopeptidase activity"/>
    <property type="evidence" value="ECO:0007669"/>
    <property type="project" value="TreeGrafter"/>
</dbReference>
<evidence type="ECO:0000256" key="4">
    <source>
        <dbReference type="ARBA" id="ARBA00022670"/>
    </source>
</evidence>
<keyword evidence="7" id="KW-0732">Signal</keyword>
<dbReference type="GO" id="GO:0006508">
    <property type="term" value="P:proteolysis"/>
    <property type="evidence" value="ECO:0007669"/>
    <property type="project" value="UniProtKB-KW"/>
</dbReference>
<reference evidence="10" key="1">
    <citation type="submission" date="2022-08" db="EMBL/GenBank/DDBJ databases">
        <title>Draft genome sequencing of Roseisolibacter agri AW1220.</title>
        <authorList>
            <person name="Tobiishi Y."/>
            <person name="Tonouchi A."/>
        </authorList>
    </citation>
    <scope>NUCLEOTIDE SEQUENCE</scope>
    <source>
        <strain evidence="10">AW1220</strain>
    </source>
</reference>
<feature type="chain" id="PRO_5041266182" description="prolyl oligopeptidase" evidence="7">
    <location>
        <begin position="24"/>
        <end position="743"/>
    </location>
</feature>
<evidence type="ECO:0000313" key="11">
    <source>
        <dbReference type="Proteomes" id="UP001161325"/>
    </source>
</evidence>
<comment type="caution">
    <text evidence="10">The sequence shown here is derived from an EMBL/GenBank/DDBJ whole genome shotgun (WGS) entry which is preliminary data.</text>
</comment>
<dbReference type="GO" id="GO:0004252">
    <property type="term" value="F:serine-type endopeptidase activity"/>
    <property type="evidence" value="ECO:0007669"/>
    <property type="project" value="UniProtKB-EC"/>
</dbReference>
<organism evidence="10 11">
    <name type="scientific">Roseisolibacter agri</name>
    <dbReference type="NCBI Taxonomy" id="2014610"/>
    <lineage>
        <taxon>Bacteria</taxon>
        <taxon>Pseudomonadati</taxon>
        <taxon>Gemmatimonadota</taxon>
        <taxon>Gemmatimonadia</taxon>
        <taxon>Gemmatimonadales</taxon>
        <taxon>Gemmatimonadaceae</taxon>
        <taxon>Roseisolibacter</taxon>
    </lineage>
</organism>
<dbReference type="EMBL" id="BRXS01000003">
    <property type="protein sequence ID" value="GLC25661.1"/>
    <property type="molecule type" value="Genomic_DNA"/>
</dbReference>
<evidence type="ECO:0000313" key="10">
    <source>
        <dbReference type="EMBL" id="GLC25661.1"/>
    </source>
</evidence>
<dbReference type="Proteomes" id="UP001161325">
    <property type="component" value="Unassembled WGS sequence"/>
</dbReference>
<evidence type="ECO:0000256" key="6">
    <source>
        <dbReference type="ARBA" id="ARBA00022825"/>
    </source>
</evidence>
<dbReference type="Gene3D" id="2.130.10.120">
    <property type="entry name" value="Prolyl oligopeptidase, N-terminal domain"/>
    <property type="match status" value="1"/>
</dbReference>
<evidence type="ECO:0000256" key="2">
    <source>
        <dbReference type="ARBA" id="ARBA00005228"/>
    </source>
</evidence>
<keyword evidence="4" id="KW-0645">Protease</keyword>
<dbReference type="InterPro" id="IPR002471">
    <property type="entry name" value="Pept_S9_AS"/>
</dbReference>
<dbReference type="PROSITE" id="PS00708">
    <property type="entry name" value="PRO_ENDOPEP_SER"/>
    <property type="match status" value="1"/>
</dbReference>
<comment type="similarity">
    <text evidence="2">Belongs to the peptidase S9A family.</text>
</comment>
<dbReference type="InterPro" id="IPR001375">
    <property type="entry name" value="Peptidase_S9_cat"/>
</dbReference>
<dbReference type="FunFam" id="3.40.50.1820:FF:000005">
    <property type="entry name" value="Prolyl endopeptidase"/>
    <property type="match status" value="1"/>
</dbReference>
<dbReference type="InterPro" id="IPR029058">
    <property type="entry name" value="AB_hydrolase_fold"/>
</dbReference>
<dbReference type="Pfam" id="PF02897">
    <property type="entry name" value="Peptidase_S9_N"/>
    <property type="match status" value="1"/>
</dbReference>
<dbReference type="InterPro" id="IPR051167">
    <property type="entry name" value="Prolyl_oligopep/macrocyclase"/>
</dbReference>
<dbReference type="PANTHER" id="PTHR42881">
    <property type="entry name" value="PROLYL ENDOPEPTIDASE"/>
    <property type="match status" value="1"/>
</dbReference>
<dbReference type="SUPFAM" id="SSF50993">
    <property type="entry name" value="Peptidase/esterase 'gauge' domain"/>
    <property type="match status" value="1"/>
</dbReference>
<dbReference type="InterPro" id="IPR023302">
    <property type="entry name" value="Pept_S9A_N"/>
</dbReference>
<dbReference type="EC" id="3.4.21.26" evidence="3"/>
<feature type="signal peptide" evidence="7">
    <location>
        <begin position="1"/>
        <end position="23"/>
    </location>
</feature>
<feature type="domain" description="Peptidase S9A N-terminal" evidence="9">
    <location>
        <begin position="47"/>
        <end position="459"/>
    </location>
</feature>
<dbReference type="InterPro" id="IPR002470">
    <property type="entry name" value="Peptidase_S9A"/>
</dbReference>
<proteinExistence type="inferred from homology"/>
<feature type="domain" description="Peptidase S9 prolyl oligopeptidase catalytic" evidence="8">
    <location>
        <begin position="520"/>
        <end position="732"/>
    </location>
</feature>